<dbReference type="AlphaFoldDB" id="A0A8X9ACR4"/>
<evidence type="ECO:0000256" key="1">
    <source>
        <dbReference type="SAM" id="MobiDB-lite"/>
    </source>
</evidence>
<evidence type="ECO:0000259" key="2">
    <source>
        <dbReference type="Pfam" id="PF16719"/>
    </source>
</evidence>
<comment type="caution">
    <text evidence="3">The sequence shown here is derived from an EMBL/GenBank/DDBJ whole genome shotgun (WGS) entry which is preliminary data.</text>
</comment>
<gene>
    <name evidence="3" type="ORF">SASPL_102328</name>
</gene>
<evidence type="ECO:0000313" key="4">
    <source>
        <dbReference type="Proteomes" id="UP000298416"/>
    </source>
</evidence>
<feature type="compositionally biased region" description="Basic residues" evidence="1">
    <location>
        <begin position="684"/>
        <end position="694"/>
    </location>
</feature>
<dbReference type="Pfam" id="PF16719">
    <property type="entry name" value="SAWADEE"/>
    <property type="match status" value="1"/>
</dbReference>
<dbReference type="PANTHER" id="PTHR33827">
    <property type="entry name" value="PROTEIN SAWADEE HOMEODOMAIN HOMOLOG 2"/>
    <property type="match status" value="1"/>
</dbReference>
<reference evidence="3" key="1">
    <citation type="submission" date="2018-01" db="EMBL/GenBank/DDBJ databases">
        <authorList>
            <person name="Mao J.F."/>
        </authorList>
    </citation>
    <scope>NUCLEOTIDE SEQUENCE</scope>
    <source>
        <strain evidence="3">Huo1</strain>
        <tissue evidence="3">Leaf</tissue>
    </source>
</reference>
<dbReference type="GO" id="GO:0003682">
    <property type="term" value="F:chromatin binding"/>
    <property type="evidence" value="ECO:0007669"/>
    <property type="project" value="InterPro"/>
</dbReference>
<feature type="compositionally biased region" description="Polar residues" evidence="1">
    <location>
        <begin position="666"/>
        <end position="677"/>
    </location>
</feature>
<organism evidence="3">
    <name type="scientific">Salvia splendens</name>
    <name type="common">Scarlet sage</name>
    <dbReference type="NCBI Taxonomy" id="180675"/>
    <lineage>
        <taxon>Eukaryota</taxon>
        <taxon>Viridiplantae</taxon>
        <taxon>Streptophyta</taxon>
        <taxon>Embryophyta</taxon>
        <taxon>Tracheophyta</taxon>
        <taxon>Spermatophyta</taxon>
        <taxon>Magnoliopsida</taxon>
        <taxon>eudicotyledons</taxon>
        <taxon>Gunneridae</taxon>
        <taxon>Pentapetalae</taxon>
        <taxon>asterids</taxon>
        <taxon>lamiids</taxon>
        <taxon>Lamiales</taxon>
        <taxon>Lamiaceae</taxon>
        <taxon>Nepetoideae</taxon>
        <taxon>Mentheae</taxon>
        <taxon>Salviinae</taxon>
        <taxon>Salvia</taxon>
        <taxon>Salvia subgen. Calosphace</taxon>
        <taxon>core Calosphace</taxon>
    </lineage>
</organism>
<name>A0A8X9ACR4_SALSN</name>
<dbReference type="EMBL" id="PNBA02000001">
    <property type="protein sequence ID" value="KAG6437412.1"/>
    <property type="molecule type" value="Genomic_DNA"/>
</dbReference>
<feature type="region of interest" description="Disordered" evidence="1">
    <location>
        <begin position="584"/>
        <end position="607"/>
    </location>
</feature>
<feature type="compositionally biased region" description="Polar residues" evidence="1">
    <location>
        <begin position="591"/>
        <end position="607"/>
    </location>
</feature>
<proteinExistence type="predicted"/>
<dbReference type="Gene3D" id="2.30.30.140">
    <property type="match status" value="1"/>
</dbReference>
<feature type="region of interest" description="Disordered" evidence="1">
    <location>
        <begin position="405"/>
        <end position="427"/>
    </location>
</feature>
<dbReference type="InterPro" id="IPR032001">
    <property type="entry name" value="SAWADEE_dom"/>
</dbReference>
<reference evidence="3" key="2">
    <citation type="submission" date="2020-08" db="EMBL/GenBank/DDBJ databases">
        <title>Plant Genome Project.</title>
        <authorList>
            <person name="Zhang R.-G."/>
        </authorList>
    </citation>
    <scope>NUCLEOTIDE SEQUENCE</scope>
    <source>
        <strain evidence="3">Huo1</strain>
        <tissue evidence="3">Leaf</tissue>
    </source>
</reference>
<sequence>MADGEASFSAANDTVELEAMRKDSHSWHPCQVSLCSRGQGITVLYGNNLEEVIIDKQEIFARIRVRSIPLQGDDCSSIRKGDHVLATESSHVKGVFYDARVEQAIHVRHSKRTYCRCSFTIKWLHHALPEEALTVPASAIMKLAATSIHIHPAISAFFSMQEPSNALHAEGMNWEMDINVLLEQQIKEINTSTEVPGENMLKDCVSSQKVDLKGKGHGWEIEASFKDPLGSVSFLDKLNGFNGSVKKHPVILDTSPAPTSSIQEEPKGNRFLLNPLAARAALASLRSESPQSPQYLAQSHEKGDMTGQHSTAKLMQGNTVCSISAVDCSSNAEDFSLKRSATLECNSPNYRSIAKKLFPTSSPTDTVELSNLSCGTQLNGVEKKNKMGERKTLSADMRLTRSQIQRDNEKNETSQMANNNKKQSRLTDMRRVTRSRVKGAEKIELKDYHAAGKGDVPNECVESETFPHSAKAPENCLSETSPINDQISTRRVTRSIEKGVEKTDVNDNNTASKNNVRTGCTKPGTCAQDIVAPKFCLSDNQKAVASLLDNETSIHDVKHTKHVPGKDGMVVDVNTHQDYLVQNAEKHNNPKRPTQSAATEDTESNTVQLKLKQRKINSTESNFPIENSCINRSLSLLHATENNEQLSEEGENGKRFTPGSHHVTRKSSASSRQQETRFSPRLRFLPRTRSQHRA</sequence>
<dbReference type="InterPro" id="IPR039276">
    <property type="entry name" value="SHH1/2"/>
</dbReference>
<accession>A0A8X9ACR4</accession>
<evidence type="ECO:0000313" key="3">
    <source>
        <dbReference type="EMBL" id="KAG6437412.1"/>
    </source>
</evidence>
<dbReference type="PANTHER" id="PTHR33827:SF9">
    <property type="entry name" value="SAWADEE DOMAIN-CONTAINING PROTEIN"/>
    <property type="match status" value="1"/>
</dbReference>
<dbReference type="Proteomes" id="UP000298416">
    <property type="component" value="Unassembled WGS sequence"/>
</dbReference>
<feature type="region of interest" description="Disordered" evidence="1">
    <location>
        <begin position="642"/>
        <end position="694"/>
    </location>
</feature>
<keyword evidence="4" id="KW-1185">Reference proteome</keyword>
<protein>
    <recommendedName>
        <fullName evidence="2">SAWADEE domain-containing protein</fullName>
    </recommendedName>
</protein>
<feature type="domain" description="SAWADEE" evidence="2">
    <location>
        <begin position="14"/>
        <end position="137"/>
    </location>
</feature>